<dbReference type="HAMAP" id="MF_00215">
    <property type="entry name" value="Pantothen_kinase_1"/>
    <property type="match status" value="1"/>
</dbReference>
<accession>A0A1X6X650</accession>
<evidence type="ECO:0000256" key="8">
    <source>
        <dbReference type="ARBA" id="ARBA00022679"/>
    </source>
</evidence>
<dbReference type="CDD" id="cd02025">
    <property type="entry name" value="PanK"/>
    <property type="match status" value="1"/>
</dbReference>
<name>A0A1X6X650_9MICO</name>
<comment type="catalytic activity">
    <reaction evidence="1 14 15">
        <text>(R)-pantothenate + ATP = (R)-4'-phosphopantothenate + ADP + H(+)</text>
        <dbReference type="Rhea" id="RHEA:16373"/>
        <dbReference type="ChEBI" id="CHEBI:10986"/>
        <dbReference type="ChEBI" id="CHEBI:15378"/>
        <dbReference type="ChEBI" id="CHEBI:29032"/>
        <dbReference type="ChEBI" id="CHEBI:30616"/>
        <dbReference type="ChEBI" id="CHEBI:456216"/>
        <dbReference type="EC" id="2.7.1.33"/>
    </reaction>
</comment>
<dbReference type="Gene3D" id="3.40.50.300">
    <property type="entry name" value="P-loop containing nucleotide triphosphate hydrolases"/>
    <property type="match status" value="1"/>
</dbReference>
<dbReference type="GO" id="GO:0004594">
    <property type="term" value="F:pantothenate kinase activity"/>
    <property type="evidence" value="ECO:0007669"/>
    <property type="project" value="UniProtKB-UniRule"/>
</dbReference>
<evidence type="ECO:0000256" key="5">
    <source>
        <dbReference type="ARBA" id="ARBA00012102"/>
    </source>
</evidence>
<dbReference type="Pfam" id="PF00485">
    <property type="entry name" value="PRK"/>
    <property type="match status" value="1"/>
</dbReference>
<keyword evidence="18" id="KW-1185">Reference proteome</keyword>
<evidence type="ECO:0000256" key="1">
    <source>
        <dbReference type="ARBA" id="ARBA00001206"/>
    </source>
</evidence>
<dbReference type="GO" id="GO:0015937">
    <property type="term" value="P:coenzyme A biosynthetic process"/>
    <property type="evidence" value="ECO:0007669"/>
    <property type="project" value="UniProtKB-UniRule"/>
</dbReference>
<dbReference type="NCBIfam" id="TIGR00554">
    <property type="entry name" value="panK_bact"/>
    <property type="match status" value="1"/>
</dbReference>
<evidence type="ECO:0000259" key="16">
    <source>
        <dbReference type="Pfam" id="PF00485"/>
    </source>
</evidence>
<dbReference type="RefSeq" id="WP_087005236.1">
    <property type="nucleotide sequence ID" value="NZ_FWFF01000005.1"/>
</dbReference>
<evidence type="ECO:0000256" key="14">
    <source>
        <dbReference type="HAMAP-Rule" id="MF_00215"/>
    </source>
</evidence>
<keyword evidence="11 14" id="KW-0067">ATP-binding</keyword>
<evidence type="ECO:0000256" key="15">
    <source>
        <dbReference type="RuleBase" id="RU003530"/>
    </source>
</evidence>
<evidence type="ECO:0000313" key="18">
    <source>
        <dbReference type="Proteomes" id="UP000196581"/>
    </source>
</evidence>
<dbReference type="UniPathway" id="UPA00241">
    <property type="reaction ID" value="UER00352"/>
</dbReference>
<keyword evidence="8 14" id="KW-0808">Transferase</keyword>
<evidence type="ECO:0000256" key="4">
    <source>
        <dbReference type="ARBA" id="ARBA00006087"/>
    </source>
</evidence>
<sequence length="348" mass="39012">MVANADESLVSDAARRLAGLRPAPRQDSEAAQSPYWHFTREQWSRLSDSTPLPLTTSDVGRLRGLGERIDIDEVETVYLPLSRLLNLYSAARGQKHDVTRKFLSPLANEGFEPAPQRTPFVIGVAGSVAVGKSTTARLLREMLARWSDTPRVELLTTDGFLFPNAELERRGLSGRKGFPESYDRRALLRFMAAVKSGAREVRAPVYSHHTYDIVPGASITVRRPDILIVEGLNVLQPPRPRADGKLGVAVSDYFDFSIYVDAASADVRSWYISRFLRLKHGAFTDPDSFFHRYSQLSDTEARDLATEIWDSINAPNLHQNVMPSRGRADLLLRKSSDHSVSRIQLRKL</sequence>
<dbReference type="InterPro" id="IPR004566">
    <property type="entry name" value="PanK"/>
</dbReference>
<keyword evidence="12 14" id="KW-0173">Coenzyme A biosynthesis</keyword>
<dbReference type="EMBL" id="FWFF01000005">
    <property type="protein sequence ID" value="SLM94596.1"/>
    <property type="molecule type" value="Genomic_DNA"/>
</dbReference>
<comment type="similarity">
    <text evidence="4 14 15">Belongs to the prokaryotic pantothenate kinase family.</text>
</comment>
<keyword evidence="7 14" id="KW-0963">Cytoplasm</keyword>
<dbReference type="GO" id="GO:0005524">
    <property type="term" value="F:ATP binding"/>
    <property type="evidence" value="ECO:0007669"/>
    <property type="project" value="UniProtKB-UniRule"/>
</dbReference>
<keyword evidence="9 14" id="KW-0547">Nucleotide-binding</keyword>
<evidence type="ECO:0000256" key="12">
    <source>
        <dbReference type="ARBA" id="ARBA00022993"/>
    </source>
</evidence>
<dbReference type="GO" id="GO:0005737">
    <property type="term" value="C:cytoplasm"/>
    <property type="evidence" value="ECO:0007669"/>
    <property type="project" value="UniProtKB-SubCell"/>
</dbReference>
<evidence type="ECO:0000256" key="6">
    <source>
        <dbReference type="ARBA" id="ARBA00015080"/>
    </source>
</evidence>
<evidence type="ECO:0000256" key="10">
    <source>
        <dbReference type="ARBA" id="ARBA00022777"/>
    </source>
</evidence>
<evidence type="ECO:0000256" key="7">
    <source>
        <dbReference type="ARBA" id="ARBA00022490"/>
    </source>
</evidence>
<comment type="subcellular location">
    <subcellularLocation>
        <location evidence="2 14 15">Cytoplasm</location>
    </subcellularLocation>
</comment>
<protein>
    <recommendedName>
        <fullName evidence="6 14">Pantothenate kinase</fullName>
        <ecNumber evidence="5 14">2.7.1.33</ecNumber>
    </recommendedName>
    <alternativeName>
        <fullName evidence="13 14">Pantothenic acid kinase</fullName>
    </alternativeName>
</protein>
<dbReference type="Proteomes" id="UP000196581">
    <property type="component" value="Unassembled WGS sequence"/>
</dbReference>
<reference evidence="18" key="1">
    <citation type="submission" date="2017-02" db="EMBL/GenBank/DDBJ databases">
        <authorList>
            <person name="Dridi B."/>
        </authorList>
    </citation>
    <scope>NUCLEOTIDE SEQUENCE [LARGE SCALE GENOMIC DNA]</scope>
    <source>
        <strain evidence="18">B Co 03.10</strain>
    </source>
</reference>
<organism evidence="17 18">
    <name type="scientific">Brevibacterium yomogidense</name>
    <dbReference type="NCBI Taxonomy" id="946573"/>
    <lineage>
        <taxon>Bacteria</taxon>
        <taxon>Bacillati</taxon>
        <taxon>Actinomycetota</taxon>
        <taxon>Actinomycetes</taxon>
        <taxon>Micrococcales</taxon>
        <taxon>Brevibacteriaceae</taxon>
        <taxon>Brevibacterium</taxon>
    </lineage>
</organism>
<dbReference type="InterPro" id="IPR027417">
    <property type="entry name" value="P-loop_NTPase"/>
</dbReference>
<feature type="domain" description="Phosphoribulokinase/uridine kinase" evidence="16">
    <location>
        <begin position="121"/>
        <end position="267"/>
    </location>
</feature>
<proteinExistence type="inferred from homology"/>
<gene>
    <name evidence="14" type="primary">coaA</name>
    <name evidence="17" type="ORF">FM105_04235</name>
</gene>
<evidence type="ECO:0000256" key="9">
    <source>
        <dbReference type="ARBA" id="ARBA00022741"/>
    </source>
</evidence>
<evidence type="ECO:0000313" key="17">
    <source>
        <dbReference type="EMBL" id="SLM94596.1"/>
    </source>
</evidence>
<dbReference type="InterPro" id="IPR006083">
    <property type="entry name" value="PRK/URK"/>
</dbReference>
<dbReference type="EC" id="2.7.1.33" evidence="5 14"/>
<dbReference type="PIRSF" id="PIRSF000545">
    <property type="entry name" value="Pantothenate_kin"/>
    <property type="match status" value="1"/>
</dbReference>
<dbReference type="PANTHER" id="PTHR10285">
    <property type="entry name" value="URIDINE KINASE"/>
    <property type="match status" value="1"/>
</dbReference>
<evidence type="ECO:0000256" key="3">
    <source>
        <dbReference type="ARBA" id="ARBA00005225"/>
    </source>
</evidence>
<keyword evidence="10 14" id="KW-0418">Kinase</keyword>
<dbReference type="SUPFAM" id="SSF52540">
    <property type="entry name" value="P-loop containing nucleoside triphosphate hydrolases"/>
    <property type="match status" value="1"/>
</dbReference>
<feature type="binding site" evidence="14">
    <location>
        <begin position="126"/>
        <end position="133"/>
    </location>
    <ligand>
        <name>ATP</name>
        <dbReference type="ChEBI" id="CHEBI:30616"/>
    </ligand>
</feature>
<evidence type="ECO:0000256" key="11">
    <source>
        <dbReference type="ARBA" id="ARBA00022840"/>
    </source>
</evidence>
<comment type="pathway">
    <text evidence="3 14 15">Cofactor biosynthesis; coenzyme A biosynthesis; CoA from (R)-pantothenate: step 1/5.</text>
</comment>
<evidence type="ECO:0000256" key="2">
    <source>
        <dbReference type="ARBA" id="ARBA00004496"/>
    </source>
</evidence>
<evidence type="ECO:0000256" key="13">
    <source>
        <dbReference type="ARBA" id="ARBA00032866"/>
    </source>
</evidence>
<dbReference type="AlphaFoldDB" id="A0A1X6X650"/>